<reference evidence="1" key="1">
    <citation type="submission" date="2015-04" db="UniProtKB">
        <authorList>
            <consortium name="EnsemblPlants"/>
        </authorList>
    </citation>
    <scope>IDENTIFICATION</scope>
</reference>
<dbReference type="Proteomes" id="UP000008021">
    <property type="component" value="Chromosome 6"/>
</dbReference>
<name>A0A0E0DZG9_9ORYZ</name>
<reference evidence="1" key="2">
    <citation type="submission" date="2018-05" db="EMBL/GenBank/DDBJ databases">
        <title>OmerRS3 (Oryza meridionalis Reference Sequence Version 3).</title>
        <authorList>
            <person name="Zhang J."/>
            <person name="Kudrna D."/>
            <person name="Lee S."/>
            <person name="Talag J."/>
            <person name="Welchert J."/>
            <person name="Wing R.A."/>
        </authorList>
    </citation>
    <scope>NUCLEOTIDE SEQUENCE [LARGE SCALE GENOMIC DNA]</scope>
    <source>
        <strain evidence="1">cv. OR44</strain>
    </source>
</reference>
<organism evidence="1">
    <name type="scientific">Oryza meridionalis</name>
    <dbReference type="NCBI Taxonomy" id="40149"/>
    <lineage>
        <taxon>Eukaryota</taxon>
        <taxon>Viridiplantae</taxon>
        <taxon>Streptophyta</taxon>
        <taxon>Embryophyta</taxon>
        <taxon>Tracheophyta</taxon>
        <taxon>Spermatophyta</taxon>
        <taxon>Magnoliopsida</taxon>
        <taxon>Liliopsida</taxon>
        <taxon>Poales</taxon>
        <taxon>Poaceae</taxon>
        <taxon>BOP clade</taxon>
        <taxon>Oryzoideae</taxon>
        <taxon>Oryzeae</taxon>
        <taxon>Oryzinae</taxon>
        <taxon>Oryza</taxon>
    </lineage>
</organism>
<proteinExistence type="predicted"/>
<dbReference type="AlphaFoldDB" id="A0A0E0DZG9"/>
<protein>
    <submittedName>
        <fullName evidence="1">Uncharacterized protein</fullName>
    </submittedName>
</protein>
<sequence>MGAEITAVPNISEGLAEISKKMMDLAAQLRALAAQSAEQAMPIGAAERSDRWAVTFLRPRQHGFKRRLRSTKHHLSQPKVAAPRRYLLALLPTPAESRFGGVVLGMASMAPPLPKPPASIMVKPQCWACRWRPQQRQRRWWISLLRRFAGARQASVFWAQASGTDGAAQPLGRVCAARFAGAKGGCDTRTSLAEARRWRRSRWARALARETCGSIIVASLLVAWPREGKEDRVFVPFQLGCLV</sequence>
<accession>A0A0E0DZG9</accession>
<dbReference type="EnsemblPlants" id="OMERI06G09960.1">
    <property type="protein sequence ID" value="OMERI06G09960.1"/>
    <property type="gene ID" value="OMERI06G09960"/>
</dbReference>
<evidence type="ECO:0000313" key="1">
    <source>
        <dbReference type="EnsemblPlants" id="OMERI06G09960.1"/>
    </source>
</evidence>
<dbReference type="HOGENOM" id="CLU_056844_1_0_1"/>
<evidence type="ECO:0000313" key="2">
    <source>
        <dbReference type="Proteomes" id="UP000008021"/>
    </source>
</evidence>
<dbReference type="Gramene" id="OMERI06G09960.1">
    <property type="protein sequence ID" value="OMERI06G09960.1"/>
    <property type="gene ID" value="OMERI06G09960"/>
</dbReference>
<keyword evidence="2" id="KW-1185">Reference proteome</keyword>